<organism evidence="2 3">
    <name type="scientific">Subdoligranulum variabile</name>
    <dbReference type="NCBI Taxonomy" id="214851"/>
    <lineage>
        <taxon>Bacteria</taxon>
        <taxon>Bacillati</taxon>
        <taxon>Bacillota</taxon>
        <taxon>Clostridia</taxon>
        <taxon>Eubacteriales</taxon>
        <taxon>Oscillospiraceae</taxon>
        <taxon>Subdoligranulum</taxon>
    </lineage>
</organism>
<gene>
    <name evidence="2" type="ORF">KHY36_15125</name>
</gene>
<reference evidence="2" key="1">
    <citation type="submission" date="2021-02" db="EMBL/GenBank/DDBJ databases">
        <title>Infant gut strain persistence is associated with maternal origin, phylogeny, and functional potential including surface adhesion and iron acquisition.</title>
        <authorList>
            <person name="Lou Y.C."/>
        </authorList>
    </citation>
    <scope>NUCLEOTIDE SEQUENCE</scope>
    <source>
        <strain evidence="2">L3_101_000M1_dasL3_101_000M1_concoct_87</strain>
    </source>
</reference>
<name>A0A943DJZ6_9FIRM</name>
<dbReference type="Proteomes" id="UP000759273">
    <property type="component" value="Unassembled WGS sequence"/>
</dbReference>
<accession>A0A943DJZ6</accession>
<feature type="region of interest" description="Disordered" evidence="1">
    <location>
        <begin position="1"/>
        <end position="20"/>
    </location>
</feature>
<evidence type="ECO:0000313" key="3">
    <source>
        <dbReference type="Proteomes" id="UP000759273"/>
    </source>
</evidence>
<feature type="non-terminal residue" evidence="2">
    <location>
        <position position="713"/>
    </location>
</feature>
<dbReference type="AlphaFoldDB" id="A0A943DJZ6"/>
<proteinExistence type="predicted"/>
<comment type="caution">
    <text evidence="2">The sequence shown here is derived from an EMBL/GenBank/DDBJ whole genome shotgun (WGS) entry which is preliminary data.</text>
</comment>
<evidence type="ECO:0000256" key="1">
    <source>
        <dbReference type="SAM" id="MobiDB-lite"/>
    </source>
</evidence>
<protein>
    <recommendedName>
        <fullName evidence="4">DNA methylase</fullName>
    </recommendedName>
</protein>
<sequence length="713" mass="79831">MDERLAEPSRGTGDAADLQPVIQEPQAESDTTPSAFSVPISDLPPLSDELILGLLAKESSSRADNAAILEYFNEHPDLAERSAFCKHCYKQIYTYLFVDDHTVGFIRHDMYLELWEGNYLTKTAQVNLTWDAVAAKIADLIEQGRLMVPIKATPVQQQMEQLTLTPEDSEKAGLPSHEQQAKNIDLAAEAKRWNKPIIDASGKYITEQDITDALCKGGGFEDSKFRIQQYFSAQVLPIEEDQARWLKKEYGIGGGTWFFRDGGHGFLDHMGKNLEITRRTEDGEYRRVLKWKEVAQRLRLLVYNDQYLTDAEKATYQAWAAEQQAARAANDAALAHAKHAIADFCENEGLNEPNFSDLTRVEFAYSTTEDDEHEIQVYANLLRNEIRYEVDGNIVHIDYFQDNHELAAQGIENSAFSDFINTAEAEFEKHHPTTRKVEKSPVTIGSTVYLEDARPFTVEEIGRENIHLRDESFPLVGRAVSHEEFARLLAANPKNAALSTPEVPSRQAQPEEVAESIVGEIVEEPSPFVAQVMADAERLSAEDEPYHREPITYEAPYLDNLPTAPREKFAANIAAIQKLKEIEQRVANGGSPAFEDEQKILAQYTGWGGLSDAFDPNKSAWSNEYSQLKAALSESEYEAARSSTLTAFYTPATVIHPIYRALERFGVKGGKILEPSMGTGAFLAHGHFGSSDAKFYGVELDSITGRISKQLYQ</sequence>
<evidence type="ECO:0000313" key="2">
    <source>
        <dbReference type="EMBL" id="MBS5333838.1"/>
    </source>
</evidence>
<dbReference type="Gene3D" id="3.40.50.150">
    <property type="entry name" value="Vaccinia Virus protein VP39"/>
    <property type="match status" value="1"/>
</dbReference>
<evidence type="ECO:0008006" key="4">
    <source>
        <dbReference type="Google" id="ProtNLM"/>
    </source>
</evidence>
<dbReference type="InterPro" id="IPR029063">
    <property type="entry name" value="SAM-dependent_MTases_sf"/>
</dbReference>
<dbReference type="SUPFAM" id="SSF53335">
    <property type="entry name" value="S-adenosyl-L-methionine-dependent methyltransferases"/>
    <property type="match status" value="1"/>
</dbReference>
<dbReference type="EMBL" id="JAGZGG010000068">
    <property type="protein sequence ID" value="MBS5333838.1"/>
    <property type="molecule type" value="Genomic_DNA"/>
</dbReference>